<feature type="region of interest" description="Disordered" evidence="1">
    <location>
        <begin position="89"/>
        <end position="113"/>
    </location>
</feature>
<dbReference type="Proteomes" id="UP000325577">
    <property type="component" value="Linkage Group LG18"/>
</dbReference>
<evidence type="ECO:0008006" key="4">
    <source>
        <dbReference type="Google" id="ProtNLM"/>
    </source>
</evidence>
<dbReference type="OrthoDB" id="1928965at2759"/>
<reference evidence="2 3" key="1">
    <citation type="submission" date="2019-09" db="EMBL/GenBank/DDBJ databases">
        <title>A chromosome-level genome assembly of the Chinese tupelo Nyssa sinensis.</title>
        <authorList>
            <person name="Yang X."/>
            <person name="Kang M."/>
            <person name="Yang Y."/>
            <person name="Xiong H."/>
            <person name="Wang M."/>
            <person name="Zhang Z."/>
            <person name="Wang Z."/>
            <person name="Wu H."/>
            <person name="Ma T."/>
            <person name="Liu J."/>
            <person name="Xi Z."/>
        </authorList>
    </citation>
    <scope>NUCLEOTIDE SEQUENCE [LARGE SCALE GENOMIC DNA]</scope>
    <source>
        <strain evidence="2">J267</strain>
        <tissue evidence="2">Leaf</tissue>
    </source>
</reference>
<evidence type="ECO:0000256" key="1">
    <source>
        <dbReference type="SAM" id="MobiDB-lite"/>
    </source>
</evidence>
<accession>A0A5J5ATE5</accession>
<sequence>MTPQGLVPVWTMGGGAGVVPSGGAFFMIPPTAAAIAGPSNQPQLWAIPATATPVFNVSARPISNFVSAMQPGVSFGGGGEVQAVAVSVSNSGSGEKKSGKASTMAPSSSSTTPQMLRDFSLEIYDKKELQLMMGSKVIS</sequence>
<gene>
    <name evidence="2" type="ORF">F0562_031307</name>
</gene>
<evidence type="ECO:0000313" key="2">
    <source>
        <dbReference type="EMBL" id="KAA8533790.1"/>
    </source>
</evidence>
<organism evidence="2 3">
    <name type="scientific">Nyssa sinensis</name>
    <dbReference type="NCBI Taxonomy" id="561372"/>
    <lineage>
        <taxon>Eukaryota</taxon>
        <taxon>Viridiplantae</taxon>
        <taxon>Streptophyta</taxon>
        <taxon>Embryophyta</taxon>
        <taxon>Tracheophyta</taxon>
        <taxon>Spermatophyta</taxon>
        <taxon>Magnoliopsida</taxon>
        <taxon>eudicotyledons</taxon>
        <taxon>Gunneridae</taxon>
        <taxon>Pentapetalae</taxon>
        <taxon>asterids</taxon>
        <taxon>Cornales</taxon>
        <taxon>Nyssaceae</taxon>
        <taxon>Nyssa</taxon>
    </lineage>
</organism>
<protein>
    <recommendedName>
        <fullName evidence="4">TCP domain-containing protein</fullName>
    </recommendedName>
</protein>
<feature type="compositionally biased region" description="Low complexity" evidence="1">
    <location>
        <begin position="100"/>
        <end position="113"/>
    </location>
</feature>
<keyword evidence="3" id="KW-1185">Reference proteome</keyword>
<proteinExistence type="predicted"/>
<name>A0A5J5ATE5_9ASTE</name>
<dbReference type="AlphaFoldDB" id="A0A5J5ATE5"/>
<dbReference type="EMBL" id="CM018041">
    <property type="protein sequence ID" value="KAA8533790.1"/>
    <property type="molecule type" value="Genomic_DNA"/>
</dbReference>
<evidence type="ECO:0000313" key="3">
    <source>
        <dbReference type="Proteomes" id="UP000325577"/>
    </source>
</evidence>